<protein>
    <submittedName>
        <fullName evidence="1">Uncharacterized protein</fullName>
    </submittedName>
</protein>
<comment type="caution">
    <text evidence="1">The sequence shown here is derived from an EMBL/GenBank/DDBJ whole genome shotgun (WGS) entry which is preliminary data.</text>
</comment>
<proteinExistence type="predicted"/>
<dbReference type="Proteomes" id="UP001160130">
    <property type="component" value="Unassembled WGS sequence"/>
</dbReference>
<keyword evidence="2" id="KW-1185">Reference proteome</keyword>
<evidence type="ECO:0000313" key="1">
    <source>
        <dbReference type="EMBL" id="MDH6197139.1"/>
    </source>
</evidence>
<sequence>MQEPPYFGWLSTELPTYEPTTLNWKAKVGHGRTDSKNQ</sequence>
<reference evidence="1 2" key="1">
    <citation type="submission" date="2023-04" db="EMBL/GenBank/DDBJ databases">
        <title>Forest soil microbial communities from Buena Vista Peninsula, Colon Province, Panama.</title>
        <authorList>
            <person name="Bouskill N."/>
        </authorList>
    </citation>
    <scope>NUCLEOTIDE SEQUENCE [LARGE SCALE GENOMIC DNA]</scope>
    <source>
        <strain evidence="1 2">AC80</strain>
    </source>
</reference>
<organism evidence="1 2">
    <name type="scientific">Mycolicibacterium frederiksbergense</name>
    <dbReference type="NCBI Taxonomy" id="117567"/>
    <lineage>
        <taxon>Bacteria</taxon>
        <taxon>Bacillati</taxon>
        <taxon>Actinomycetota</taxon>
        <taxon>Actinomycetes</taxon>
        <taxon>Mycobacteriales</taxon>
        <taxon>Mycobacteriaceae</taxon>
        <taxon>Mycolicibacterium</taxon>
    </lineage>
</organism>
<gene>
    <name evidence="1" type="ORF">M2272_003792</name>
</gene>
<dbReference type="EMBL" id="JARXVE010000006">
    <property type="protein sequence ID" value="MDH6197139.1"/>
    <property type="molecule type" value="Genomic_DNA"/>
</dbReference>
<evidence type="ECO:0000313" key="2">
    <source>
        <dbReference type="Proteomes" id="UP001160130"/>
    </source>
</evidence>
<accession>A0ABT6L2G6</accession>
<name>A0ABT6L2G6_9MYCO</name>